<dbReference type="InterPro" id="IPR024726">
    <property type="entry name" value="FhuF_C"/>
</dbReference>
<dbReference type="EMBL" id="CP013235">
    <property type="protein sequence ID" value="AMP09862.1"/>
    <property type="molecule type" value="Genomic_DNA"/>
</dbReference>
<dbReference type="NCBIfam" id="TIGR03951">
    <property type="entry name" value="Fe_III_red_FhuF"/>
    <property type="match status" value="1"/>
</dbReference>
<evidence type="ECO:0000313" key="4">
    <source>
        <dbReference type="Proteomes" id="UP000071778"/>
    </source>
</evidence>
<proteinExistence type="predicted"/>
<reference evidence="3 4" key="1">
    <citation type="submission" date="2015-11" db="EMBL/GenBank/DDBJ databases">
        <title>Exploring the genomic traits of fungus-feeding bacterial genus Collimonas.</title>
        <authorList>
            <person name="Song C."/>
            <person name="Schmidt R."/>
            <person name="de Jager V."/>
            <person name="Krzyzanowska D."/>
            <person name="Jongedijk E."/>
            <person name="Cankar K."/>
            <person name="Beekwilder J."/>
            <person name="van Veen A."/>
            <person name="de Boer W."/>
            <person name="van Veen J.A."/>
            <person name="Garbeva P."/>
        </authorList>
    </citation>
    <scope>NUCLEOTIDE SEQUENCE [LARGE SCALE GENOMIC DNA]</scope>
    <source>
        <strain evidence="3 4">Ter282</strain>
    </source>
</reference>
<dbReference type="Pfam" id="PF06276">
    <property type="entry name" value="FhuF"/>
    <property type="match status" value="1"/>
</dbReference>
<dbReference type="RefSeq" id="WP_231879293.1">
    <property type="nucleotide sequence ID" value="NZ_CP013233.1"/>
</dbReference>
<keyword evidence="4" id="KW-1185">Reference proteome</keyword>
<dbReference type="GO" id="GO:0003824">
    <property type="term" value="F:catalytic activity"/>
    <property type="evidence" value="ECO:0007669"/>
    <property type="project" value="UniProtKB-ARBA"/>
</dbReference>
<dbReference type="PATRIC" id="fig|279058.18.peg.2068"/>
<protein>
    <submittedName>
        <fullName evidence="3">Siderophore-iron reductase FhuF</fullName>
    </submittedName>
</protein>
<name>A0A127QJU8_9BURK</name>
<dbReference type="InterPro" id="IPR008090">
    <property type="entry name" value="Fe_iron_reduct"/>
</dbReference>
<feature type="domain" description="Aerobactin siderophore biosynthesis IucA/IucC-like C-terminal" evidence="1">
    <location>
        <begin position="88"/>
        <end position="223"/>
    </location>
</feature>
<evidence type="ECO:0000259" key="2">
    <source>
        <dbReference type="Pfam" id="PF11575"/>
    </source>
</evidence>
<feature type="domain" description="Ferric siderophore reductase C-terminal" evidence="2">
    <location>
        <begin position="236"/>
        <end position="257"/>
    </location>
</feature>
<sequence>MQLPAGLHMQAPAHCMAVVAPESMAPHLEHVWLGGPAENQGASVPGDNVEDTLCIPLTQLGAHRADLLDAMALQYGGDANIHAPALLSQWSKYYFWLAAPAGVAAILLRRPLDMSPVRTRLVLRGGMPVALHFATGALQPVEVDCSRCYSPLLGHLQAVIEMLADMTRIAPRVFWSNAGNLLDYLAGQCATLPGAADDMARLFQPTTVDGESNPLRMPVRHVQPRTTLLPNPFRARRVCCMRNQIPGEIHLCGSCPLLLTMPDDELALQDSLR</sequence>
<evidence type="ECO:0000313" key="3">
    <source>
        <dbReference type="EMBL" id="AMP09862.1"/>
    </source>
</evidence>
<dbReference type="InterPro" id="IPR022770">
    <property type="entry name" value="IucA/IucC-like_C"/>
</dbReference>
<dbReference type="AlphaFoldDB" id="A0A127QJU8"/>
<evidence type="ECO:0000259" key="1">
    <source>
        <dbReference type="Pfam" id="PF06276"/>
    </source>
</evidence>
<accession>A0A127QJU8</accession>
<dbReference type="Pfam" id="PF11575">
    <property type="entry name" value="FhuF_C"/>
    <property type="match status" value="1"/>
</dbReference>
<gene>
    <name evidence="3" type="primary">orbF</name>
    <name evidence="3" type="ORF">CAter282_2104</name>
</gene>
<dbReference type="Proteomes" id="UP000071778">
    <property type="component" value="Chromosome"/>
</dbReference>
<dbReference type="GO" id="GO:0051537">
    <property type="term" value="F:2 iron, 2 sulfur cluster binding"/>
    <property type="evidence" value="ECO:0007669"/>
    <property type="project" value="InterPro"/>
</dbReference>
<organism evidence="3 4">
    <name type="scientific">Collimonas arenae</name>
    <dbReference type="NCBI Taxonomy" id="279058"/>
    <lineage>
        <taxon>Bacteria</taxon>
        <taxon>Pseudomonadati</taxon>
        <taxon>Pseudomonadota</taxon>
        <taxon>Betaproteobacteria</taxon>
        <taxon>Burkholderiales</taxon>
        <taxon>Oxalobacteraceae</taxon>
        <taxon>Collimonas</taxon>
    </lineage>
</organism>